<evidence type="ECO:0000256" key="1">
    <source>
        <dbReference type="SAM" id="MobiDB-lite"/>
    </source>
</evidence>
<organism evidence="2 3">
    <name type="scientific">Pleurodeles waltl</name>
    <name type="common">Iberian ribbed newt</name>
    <dbReference type="NCBI Taxonomy" id="8319"/>
    <lineage>
        <taxon>Eukaryota</taxon>
        <taxon>Metazoa</taxon>
        <taxon>Chordata</taxon>
        <taxon>Craniata</taxon>
        <taxon>Vertebrata</taxon>
        <taxon>Euteleostomi</taxon>
        <taxon>Amphibia</taxon>
        <taxon>Batrachia</taxon>
        <taxon>Caudata</taxon>
        <taxon>Salamandroidea</taxon>
        <taxon>Salamandridae</taxon>
        <taxon>Pleurodelinae</taxon>
        <taxon>Pleurodeles</taxon>
    </lineage>
</organism>
<name>A0AAV7PVH0_PLEWA</name>
<reference evidence="2" key="1">
    <citation type="journal article" date="2022" name="bioRxiv">
        <title>Sequencing and chromosome-scale assembly of the giantPleurodeles waltlgenome.</title>
        <authorList>
            <person name="Brown T."/>
            <person name="Elewa A."/>
            <person name="Iarovenko S."/>
            <person name="Subramanian E."/>
            <person name="Araus A.J."/>
            <person name="Petzold A."/>
            <person name="Susuki M."/>
            <person name="Suzuki K.-i.T."/>
            <person name="Hayashi T."/>
            <person name="Toyoda A."/>
            <person name="Oliveira C."/>
            <person name="Osipova E."/>
            <person name="Leigh N.D."/>
            <person name="Simon A."/>
            <person name="Yun M.H."/>
        </authorList>
    </citation>
    <scope>NUCLEOTIDE SEQUENCE</scope>
    <source>
        <strain evidence="2">20211129_DDA</strain>
        <tissue evidence="2">Liver</tissue>
    </source>
</reference>
<dbReference type="PANTHER" id="PTHR33198">
    <property type="entry name" value="ANK_REP_REGION DOMAIN-CONTAINING PROTEIN-RELATED"/>
    <property type="match status" value="1"/>
</dbReference>
<proteinExistence type="predicted"/>
<gene>
    <name evidence="2" type="ORF">NDU88_008173</name>
</gene>
<keyword evidence="3" id="KW-1185">Reference proteome</keyword>
<evidence type="ECO:0000313" key="3">
    <source>
        <dbReference type="Proteomes" id="UP001066276"/>
    </source>
</evidence>
<comment type="caution">
    <text evidence="2">The sequence shown here is derived from an EMBL/GenBank/DDBJ whole genome shotgun (WGS) entry which is preliminary data.</text>
</comment>
<feature type="region of interest" description="Disordered" evidence="1">
    <location>
        <begin position="175"/>
        <end position="199"/>
    </location>
</feature>
<feature type="compositionally biased region" description="Polar residues" evidence="1">
    <location>
        <begin position="176"/>
        <end position="187"/>
    </location>
</feature>
<dbReference type="AlphaFoldDB" id="A0AAV7PVH0"/>
<sequence>MLAYRDRLSVSRCLHALVHDGTIGKEAHHIFKYLPEICNDDGQPSGDVYEEEKLRLEKRFAKEENIVMSQYKFYTRPQKEGESLEDFISSLRELSVKFKIGPMTDEVIRNQLIVQCRSKKTQERLWAAKNPSLKDAITIAKIVEESEICMQEINKKGGGSAESEEVAVVMKKCNSSKHSGATSSKQGIRSPLSFKSKFC</sequence>
<protein>
    <submittedName>
        <fullName evidence="2">Uncharacterized protein</fullName>
    </submittedName>
</protein>
<evidence type="ECO:0000313" key="2">
    <source>
        <dbReference type="EMBL" id="KAJ1129808.1"/>
    </source>
</evidence>
<dbReference type="Proteomes" id="UP001066276">
    <property type="component" value="Chromosome 7"/>
</dbReference>
<accession>A0AAV7PVH0</accession>
<dbReference type="EMBL" id="JANPWB010000011">
    <property type="protein sequence ID" value="KAJ1129808.1"/>
    <property type="molecule type" value="Genomic_DNA"/>
</dbReference>